<evidence type="ECO:0000313" key="12">
    <source>
        <dbReference type="Proteomes" id="UP000636004"/>
    </source>
</evidence>
<evidence type="ECO:0000256" key="2">
    <source>
        <dbReference type="ARBA" id="ARBA00022448"/>
    </source>
</evidence>
<feature type="transmembrane region" description="Helical" evidence="9">
    <location>
        <begin position="122"/>
        <end position="144"/>
    </location>
</feature>
<feature type="domain" description="Tripartite ATP-independent periplasmic transporters DctQ component" evidence="10">
    <location>
        <begin position="23"/>
        <end position="151"/>
    </location>
</feature>
<sequence length="155" mass="17985">MKPSKTIGRILKFGTLWSTSGFVFTVVLQIYARFFLENAPSWTEEASRLFFIYAIAFASGLALKNNYYVHLDMFFNRFNPKIKRRILFAIPFVTFILFGLIMIFSIQLIILGMPERSPSMEFNMGFAFFSIFIMSSAICYYALIQILQSLKSDKK</sequence>
<gene>
    <name evidence="11" type="ORF">GCM10007028_13290</name>
</gene>
<keyword evidence="12" id="KW-1185">Reference proteome</keyword>
<comment type="subcellular location">
    <subcellularLocation>
        <location evidence="1">Cell inner membrane</location>
        <topology evidence="1">Multi-pass membrane protein</topology>
    </subcellularLocation>
</comment>
<dbReference type="AlphaFoldDB" id="A0A918QZD4"/>
<keyword evidence="6 9" id="KW-1133">Transmembrane helix</keyword>
<evidence type="ECO:0000256" key="9">
    <source>
        <dbReference type="SAM" id="Phobius"/>
    </source>
</evidence>
<reference evidence="11" key="2">
    <citation type="submission" date="2020-09" db="EMBL/GenBank/DDBJ databases">
        <authorList>
            <person name="Sun Q."/>
            <person name="Kim S."/>
        </authorList>
    </citation>
    <scope>NUCLEOTIDE SEQUENCE</scope>
    <source>
        <strain evidence="11">KCTC 12710</strain>
    </source>
</reference>
<feature type="transmembrane region" description="Helical" evidence="9">
    <location>
        <begin position="46"/>
        <end position="65"/>
    </location>
</feature>
<evidence type="ECO:0000313" key="11">
    <source>
        <dbReference type="EMBL" id="GGZ77366.1"/>
    </source>
</evidence>
<evidence type="ECO:0000259" key="10">
    <source>
        <dbReference type="Pfam" id="PF04290"/>
    </source>
</evidence>
<evidence type="ECO:0000256" key="8">
    <source>
        <dbReference type="ARBA" id="ARBA00038436"/>
    </source>
</evidence>
<dbReference type="InterPro" id="IPR007387">
    <property type="entry name" value="TRAP_DctQ"/>
</dbReference>
<keyword evidence="2" id="KW-0813">Transport</keyword>
<evidence type="ECO:0000256" key="5">
    <source>
        <dbReference type="ARBA" id="ARBA00022692"/>
    </source>
</evidence>
<comment type="similarity">
    <text evidence="8">Belongs to the TRAP transporter small permease family.</text>
</comment>
<reference evidence="11" key="1">
    <citation type="journal article" date="2014" name="Int. J. Syst. Evol. Microbiol.">
        <title>Complete genome sequence of Corynebacterium casei LMG S-19264T (=DSM 44701T), isolated from a smear-ripened cheese.</title>
        <authorList>
            <consortium name="US DOE Joint Genome Institute (JGI-PGF)"/>
            <person name="Walter F."/>
            <person name="Albersmeier A."/>
            <person name="Kalinowski J."/>
            <person name="Ruckert C."/>
        </authorList>
    </citation>
    <scope>NUCLEOTIDE SEQUENCE</scope>
    <source>
        <strain evidence="11">KCTC 12710</strain>
    </source>
</reference>
<keyword evidence="4" id="KW-0997">Cell inner membrane</keyword>
<dbReference type="Pfam" id="PF04290">
    <property type="entry name" value="DctQ"/>
    <property type="match status" value="1"/>
</dbReference>
<accession>A0A918QZD4</accession>
<protein>
    <recommendedName>
        <fullName evidence="10">Tripartite ATP-independent periplasmic transporters DctQ component domain-containing protein</fullName>
    </recommendedName>
</protein>
<dbReference type="EMBL" id="BMWZ01000003">
    <property type="protein sequence ID" value="GGZ77366.1"/>
    <property type="molecule type" value="Genomic_DNA"/>
</dbReference>
<proteinExistence type="inferred from homology"/>
<feature type="transmembrane region" description="Helical" evidence="9">
    <location>
        <begin position="86"/>
        <end position="110"/>
    </location>
</feature>
<dbReference type="GO" id="GO:0005886">
    <property type="term" value="C:plasma membrane"/>
    <property type="evidence" value="ECO:0007669"/>
    <property type="project" value="UniProtKB-SubCell"/>
</dbReference>
<dbReference type="PANTHER" id="PTHR35011">
    <property type="entry name" value="2,3-DIKETO-L-GULONATE TRAP TRANSPORTER SMALL PERMEASE PROTEIN YIAM"/>
    <property type="match status" value="1"/>
</dbReference>
<keyword evidence="7 9" id="KW-0472">Membrane</keyword>
<keyword evidence="5 9" id="KW-0812">Transmembrane</keyword>
<keyword evidence="3" id="KW-1003">Cell membrane</keyword>
<feature type="transmembrane region" description="Helical" evidence="9">
    <location>
        <begin position="12"/>
        <end position="34"/>
    </location>
</feature>
<dbReference type="Proteomes" id="UP000636004">
    <property type="component" value="Unassembled WGS sequence"/>
</dbReference>
<evidence type="ECO:0000256" key="1">
    <source>
        <dbReference type="ARBA" id="ARBA00004429"/>
    </source>
</evidence>
<evidence type="ECO:0000256" key="7">
    <source>
        <dbReference type="ARBA" id="ARBA00023136"/>
    </source>
</evidence>
<evidence type="ECO:0000256" key="4">
    <source>
        <dbReference type="ARBA" id="ARBA00022519"/>
    </source>
</evidence>
<organism evidence="11 12">
    <name type="scientific">Algibacter mikhailovii</name>
    <dbReference type="NCBI Taxonomy" id="425498"/>
    <lineage>
        <taxon>Bacteria</taxon>
        <taxon>Pseudomonadati</taxon>
        <taxon>Bacteroidota</taxon>
        <taxon>Flavobacteriia</taxon>
        <taxon>Flavobacteriales</taxon>
        <taxon>Flavobacteriaceae</taxon>
        <taxon>Algibacter</taxon>
    </lineage>
</organism>
<evidence type="ECO:0000256" key="3">
    <source>
        <dbReference type="ARBA" id="ARBA00022475"/>
    </source>
</evidence>
<name>A0A918QZD4_9FLAO</name>
<comment type="caution">
    <text evidence="11">The sequence shown here is derived from an EMBL/GenBank/DDBJ whole genome shotgun (WGS) entry which is preliminary data.</text>
</comment>
<dbReference type="InterPro" id="IPR055348">
    <property type="entry name" value="DctQ"/>
</dbReference>
<evidence type="ECO:0000256" key="6">
    <source>
        <dbReference type="ARBA" id="ARBA00022989"/>
    </source>
</evidence>
<dbReference type="RefSeq" id="WP_189360012.1">
    <property type="nucleotide sequence ID" value="NZ_BMWZ01000003.1"/>
</dbReference>